<reference evidence="1 2" key="1">
    <citation type="journal article" date="2019" name="Plant Biotechnol. J.">
        <title>The red bayberry genome and genetic basis of sex determination.</title>
        <authorList>
            <person name="Jia H.M."/>
            <person name="Jia H.J."/>
            <person name="Cai Q.L."/>
            <person name="Wang Y."/>
            <person name="Zhao H.B."/>
            <person name="Yang W.F."/>
            <person name="Wang G.Y."/>
            <person name="Li Y.H."/>
            <person name="Zhan D.L."/>
            <person name="Shen Y.T."/>
            <person name="Niu Q.F."/>
            <person name="Chang L."/>
            <person name="Qiu J."/>
            <person name="Zhao L."/>
            <person name="Xie H.B."/>
            <person name="Fu W.Y."/>
            <person name="Jin J."/>
            <person name="Li X.W."/>
            <person name="Jiao Y."/>
            <person name="Zhou C.C."/>
            <person name="Tu T."/>
            <person name="Chai C.Y."/>
            <person name="Gao J.L."/>
            <person name="Fan L.J."/>
            <person name="van de Weg E."/>
            <person name="Wang J.Y."/>
            <person name="Gao Z.S."/>
        </authorList>
    </citation>
    <scope>NUCLEOTIDE SEQUENCE [LARGE SCALE GENOMIC DNA]</scope>
    <source>
        <tissue evidence="1">Leaves</tissue>
    </source>
</reference>
<organism evidence="1 2">
    <name type="scientific">Morella rubra</name>
    <name type="common">Chinese bayberry</name>
    <dbReference type="NCBI Taxonomy" id="262757"/>
    <lineage>
        <taxon>Eukaryota</taxon>
        <taxon>Viridiplantae</taxon>
        <taxon>Streptophyta</taxon>
        <taxon>Embryophyta</taxon>
        <taxon>Tracheophyta</taxon>
        <taxon>Spermatophyta</taxon>
        <taxon>Magnoliopsida</taxon>
        <taxon>eudicotyledons</taxon>
        <taxon>Gunneridae</taxon>
        <taxon>Pentapetalae</taxon>
        <taxon>rosids</taxon>
        <taxon>fabids</taxon>
        <taxon>Fagales</taxon>
        <taxon>Myricaceae</taxon>
        <taxon>Morella</taxon>
    </lineage>
</organism>
<name>A0A6A1V1Q3_9ROSI</name>
<gene>
    <name evidence="1" type="ORF">CJ030_MR7G002278</name>
</gene>
<accession>A0A6A1V1Q3</accession>
<evidence type="ECO:0000313" key="1">
    <source>
        <dbReference type="EMBL" id="KAB1206622.1"/>
    </source>
</evidence>
<evidence type="ECO:0000313" key="2">
    <source>
        <dbReference type="Proteomes" id="UP000516437"/>
    </source>
</evidence>
<proteinExistence type="predicted"/>
<protein>
    <submittedName>
        <fullName evidence="1">Uncharacterized protein</fullName>
    </submittedName>
</protein>
<comment type="caution">
    <text evidence="1">The sequence shown here is derived from an EMBL/GenBank/DDBJ whole genome shotgun (WGS) entry which is preliminary data.</text>
</comment>
<dbReference type="AlphaFoldDB" id="A0A6A1V1Q3"/>
<dbReference type="Proteomes" id="UP000516437">
    <property type="component" value="Chromosome 7"/>
</dbReference>
<dbReference type="EMBL" id="RXIC02000025">
    <property type="protein sequence ID" value="KAB1206622.1"/>
    <property type="molecule type" value="Genomic_DNA"/>
</dbReference>
<sequence>MPKCSRLAASSHMVMFRCQLVVERSVSTLDFYDYNFEGRTIHQILIHQAWECVFSWIGQPYTLLVQKFYSALQEVDIDTDKWKAIICGVQVRISPDILSHYLGIQRRLGLSYCRALCDNAI</sequence>
<keyword evidence="2" id="KW-1185">Reference proteome</keyword>